<accession>A0A8S1KE47</accession>
<proteinExistence type="predicted"/>
<name>A0A8S1KE47_9CILI</name>
<sequence>MFTLQANYGIIHFDRVYKKVNENRILRGLIERLRFINQNVYIVLLKNEYQSIQSTQRGFISLININYLLTSKTPNKQHSKQPTQQLLRNLKQSQ</sequence>
<feature type="region of interest" description="Disordered" evidence="1">
    <location>
        <begin position="74"/>
        <end position="94"/>
    </location>
</feature>
<evidence type="ECO:0000313" key="2">
    <source>
        <dbReference type="EMBL" id="CAD8052044.1"/>
    </source>
</evidence>
<gene>
    <name evidence="2" type="ORF">PSON_ATCC_30995.1.T0060240</name>
    <name evidence="3" type="ORF">PSON_ATCC_30995.1.T0060241</name>
</gene>
<reference evidence="3" key="1">
    <citation type="submission" date="2021-01" db="EMBL/GenBank/DDBJ databases">
        <authorList>
            <consortium name="Genoscope - CEA"/>
            <person name="William W."/>
        </authorList>
    </citation>
    <scope>NUCLEOTIDE SEQUENCE</scope>
</reference>
<dbReference type="Proteomes" id="UP000692954">
    <property type="component" value="Unassembled WGS sequence"/>
</dbReference>
<keyword evidence="4" id="KW-1185">Reference proteome</keyword>
<organism evidence="3 4">
    <name type="scientific">Paramecium sonneborni</name>
    <dbReference type="NCBI Taxonomy" id="65129"/>
    <lineage>
        <taxon>Eukaryota</taxon>
        <taxon>Sar</taxon>
        <taxon>Alveolata</taxon>
        <taxon>Ciliophora</taxon>
        <taxon>Intramacronucleata</taxon>
        <taxon>Oligohymenophorea</taxon>
        <taxon>Peniculida</taxon>
        <taxon>Parameciidae</taxon>
        <taxon>Paramecium</taxon>
    </lineage>
</organism>
<evidence type="ECO:0000256" key="1">
    <source>
        <dbReference type="SAM" id="MobiDB-lite"/>
    </source>
</evidence>
<comment type="caution">
    <text evidence="3">The sequence shown here is derived from an EMBL/GenBank/DDBJ whole genome shotgun (WGS) entry which is preliminary data.</text>
</comment>
<dbReference type="EMBL" id="CAJJDN010000006">
    <property type="protein sequence ID" value="CAD8052044.1"/>
    <property type="molecule type" value="Genomic_DNA"/>
</dbReference>
<evidence type="ECO:0000313" key="4">
    <source>
        <dbReference type="Proteomes" id="UP000692954"/>
    </source>
</evidence>
<dbReference type="EMBL" id="CAJJDN010000006">
    <property type="protein sequence ID" value="CAD8052045.1"/>
    <property type="molecule type" value="Genomic_DNA"/>
</dbReference>
<evidence type="ECO:0000313" key="3">
    <source>
        <dbReference type="EMBL" id="CAD8052045.1"/>
    </source>
</evidence>
<dbReference type="AlphaFoldDB" id="A0A8S1KE47"/>
<protein>
    <submittedName>
        <fullName evidence="3">Uncharacterized protein</fullName>
    </submittedName>
</protein>